<name>A0A9Q1JPY3_9CARY</name>
<comment type="caution">
    <text evidence="2">The sequence shown here is derived from an EMBL/GenBank/DDBJ whole genome shotgun (WGS) entry which is preliminary data.</text>
</comment>
<dbReference type="Proteomes" id="UP001153076">
    <property type="component" value="Unassembled WGS sequence"/>
</dbReference>
<accession>A0A9Q1JPY3</accession>
<gene>
    <name evidence="2" type="ORF">Cgig2_010811</name>
</gene>
<evidence type="ECO:0000313" key="3">
    <source>
        <dbReference type="Proteomes" id="UP001153076"/>
    </source>
</evidence>
<proteinExistence type="predicted"/>
<protein>
    <submittedName>
        <fullName evidence="2">Uncharacterized protein</fullName>
    </submittedName>
</protein>
<dbReference type="EMBL" id="JAKOGI010000961">
    <property type="protein sequence ID" value="KAJ8428869.1"/>
    <property type="molecule type" value="Genomic_DNA"/>
</dbReference>
<organism evidence="2 3">
    <name type="scientific">Carnegiea gigantea</name>
    <dbReference type="NCBI Taxonomy" id="171969"/>
    <lineage>
        <taxon>Eukaryota</taxon>
        <taxon>Viridiplantae</taxon>
        <taxon>Streptophyta</taxon>
        <taxon>Embryophyta</taxon>
        <taxon>Tracheophyta</taxon>
        <taxon>Spermatophyta</taxon>
        <taxon>Magnoliopsida</taxon>
        <taxon>eudicotyledons</taxon>
        <taxon>Gunneridae</taxon>
        <taxon>Pentapetalae</taxon>
        <taxon>Caryophyllales</taxon>
        <taxon>Cactineae</taxon>
        <taxon>Cactaceae</taxon>
        <taxon>Cactoideae</taxon>
        <taxon>Echinocereeae</taxon>
        <taxon>Carnegiea</taxon>
    </lineage>
</organism>
<evidence type="ECO:0000256" key="1">
    <source>
        <dbReference type="SAM" id="MobiDB-lite"/>
    </source>
</evidence>
<reference evidence="2" key="1">
    <citation type="submission" date="2022-04" db="EMBL/GenBank/DDBJ databases">
        <title>Carnegiea gigantea Genome sequencing and assembly v2.</title>
        <authorList>
            <person name="Copetti D."/>
            <person name="Sanderson M.J."/>
            <person name="Burquez A."/>
            <person name="Wojciechowski M.F."/>
        </authorList>
    </citation>
    <scope>NUCLEOTIDE SEQUENCE</scope>
    <source>
        <strain evidence="2">SGP5-SGP5p</strain>
        <tissue evidence="2">Aerial part</tissue>
    </source>
</reference>
<sequence length="215" mass="24672">MNLFPYFASTVQVAEYVRDNFRWALRDPSAPGPRPLPSDYHSLCPRFYLGVVTRYAYDSNTQEMVQIIFYGMVIDDVTELGIPRRLTMDFVTDNLCLVRESSSLRPNLLPLHFMAYYPEFDHIVAMQLTHAAHIPEMMQAIFYAMDSNIPEVVQAIFYAMVMWDPFEFWFENVEYRLRAARALRPMNPPADLTSSSGPVEASGLSDASPMSSDEE</sequence>
<keyword evidence="3" id="KW-1185">Reference proteome</keyword>
<feature type="region of interest" description="Disordered" evidence="1">
    <location>
        <begin position="189"/>
        <end position="215"/>
    </location>
</feature>
<evidence type="ECO:0000313" key="2">
    <source>
        <dbReference type="EMBL" id="KAJ8428869.1"/>
    </source>
</evidence>
<dbReference type="AlphaFoldDB" id="A0A9Q1JPY3"/>